<gene>
    <name evidence="1" type="ORF">EOI86_14800</name>
</gene>
<dbReference type="Pfam" id="PF09981">
    <property type="entry name" value="DUF2218"/>
    <property type="match status" value="1"/>
</dbReference>
<evidence type="ECO:0000313" key="2">
    <source>
        <dbReference type="Proteomes" id="UP000287447"/>
    </source>
</evidence>
<dbReference type="Proteomes" id="UP000287447">
    <property type="component" value="Unassembled WGS sequence"/>
</dbReference>
<organism evidence="1 2">
    <name type="scientific">Hwanghaeella grinnelliae</name>
    <dbReference type="NCBI Taxonomy" id="2500179"/>
    <lineage>
        <taxon>Bacteria</taxon>
        <taxon>Pseudomonadati</taxon>
        <taxon>Pseudomonadota</taxon>
        <taxon>Alphaproteobacteria</taxon>
        <taxon>Rhodospirillales</taxon>
        <taxon>Rhodospirillaceae</taxon>
        <taxon>Hwanghaeella</taxon>
    </lineage>
</organism>
<keyword evidence="2" id="KW-1185">Reference proteome</keyword>
<dbReference type="EMBL" id="SADE01000002">
    <property type="protein sequence ID" value="RVU36947.1"/>
    <property type="molecule type" value="Genomic_DNA"/>
</dbReference>
<dbReference type="PIRSF" id="PIRSF028291">
    <property type="entry name" value="UCP028291"/>
    <property type="match status" value="1"/>
</dbReference>
<dbReference type="AlphaFoldDB" id="A0A437QR40"/>
<comment type="caution">
    <text evidence="1">The sequence shown here is derived from an EMBL/GenBank/DDBJ whole genome shotgun (WGS) entry which is preliminary data.</text>
</comment>
<dbReference type="OrthoDB" id="9806511at2"/>
<accession>A0A437QR40</accession>
<protein>
    <submittedName>
        <fullName evidence="1">DUF2218 domain-containing protein</fullName>
    </submittedName>
</protein>
<name>A0A437QR40_9PROT</name>
<sequence>MLESTADIATEKASRYLQQLCKHFAHKIPVSFDAAAGQISFSGGDCRLEADDNRLRLSVTASDAETLAKLQNVAASHLVRFAFREEMQITWQRV</sequence>
<proteinExistence type="predicted"/>
<evidence type="ECO:0000313" key="1">
    <source>
        <dbReference type="EMBL" id="RVU36947.1"/>
    </source>
</evidence>
<dbReference type="InterPro" id="IPR014543">
    <property type="entry name" value="UCP028291"/>
</dbReference>
<reference evidence="2" key="1">
    <citation type="submission" date="2019-01" db="EMBL/GenBank/DDBJ databases">
        <title>Gri0909 isolated from a small marine red alga.</title>
        <authorList>
            <person name="Kim J."/>
            <person name="Jeong S.E."/>
            <person name="Jeon C.O."/>
        </authorList>
    </citation>
    <scope>NUCLEOTIDE SEQUENCE [LARGE SCALE GENOMIC DNA]</scope>
    <source>
        <strain evidence="2">Gri0909</strain>
    </source>
</reference>
<dbReference type="Gene3D" id="3.30.310.50">
    <property type="entry name" value="Alpha-D-phosphohexomutase, C-terminal domain"/>
    <property type="match status" value="1"/>
</dbReference>